<feature type="domain" description="DUF306" evidence="2">
    <location>
        <begin position="60"/>
        <end position="149"/>
    </location>
</feature>
<dbReference type="Proteomes" id="UP001500298">
    <property type="component" value="Unassembled WGS sequence"/>
</dbReference>
<comment type="caution">
    <text evidence="3">The sequence shown here is derived from an EMBL/GenBank/DDBJ whole genome shotgun (WGS) entry which is preliminary data.</text>
</comment>
<reference evidence="4" key="1">
    <citation type="journal article" date="2019" name="Int. J. Syst. Evol. Microbiol.">
        <title>The Global Catalogue of Microorganisms (GCM) 10K type strain sequencing project: providing services to taxonomists for standard genome sequencing and annotation.</title>
        <authorList>
            <consortium name="The Broad Institute Genomics Platform"/>
            <consortium name="The Broad Institute Genome Sequencing Center for Infectious Disease"/>
            <person name="Wu L."/>
            <person name="Ma J."/>
        </authorList>
    </citation>
    <scope>NUCLEOTIDE SEQUENCE [LARGE SCALE GENOMIC DNA]</scope>
    <source>
        <strain evidence="4">JCM 18326</strain>
    </source>
</reference>
<evidence type="ECO:0000256" key="1">
    <source>
        <dbReference type="SAM" id="SignalP"/>
    </source>
</evidence>
<name>A0ABP9DAS0_9BACT</name>
<keyword evidence="4" id="KW-1185">Reference proteome</keyword>
<evidence type="ECO:0000259" key="2">
    <source>
        <dbReference type="Pfam" id="PF03724"/>
    </source>
</evidence>
<evidence type="ECO:0000313" key="3">
    <source>
        <dbReference type="EMBL" id="GAA4837748.1"/>
    </source>
</evidence>
<feature type="signal peptide" evidence="1">
    <location>
        <begin position="1"/>
        <end position="22"/>
    </location>
</feature>
<protein>
    <recommendedName>
        <fullName evidence="2">DUF306 domain-containing protein</fullName>
    </recommendedName>
</protein>
<dbReference type="InterPro" id="IPR005184">
    <property type="entry name" value="DUF306_Meta_HslJ"/>
</dbReference>
<organism evidence="3 4">
    <name type="scientific">Algivirga pacifica</name>
    <dbReference type="NCBI Taxonomy" id="1162670"/>
    <lineage>
        <taxon>Bacteria</taxon>
        <taxon>Pseudomonadati</taxon>
        <taxon>Bacteroidota</taxon>
        <taxon>Cytophagia</taxon>
        <taxon>Cytophagales</taxon>
        <taxon>Flammeovirgaceae</taxon>
        <taxon>Algivirga</taxon>
    </lineage>
</organism>
<dbReference type="RefSeq" id="WP_345372058.1">
    <property type="nucleotide sequence ID" value="NZ_BAABJX010000035.1"/>
</dbReference>
<feature type="chain" id="PRO_5045320245" description="DUF306 domain-containing protein" evidence="1">
    <location>
        <begin position="23"/>
        <end position="150"/>
    </location>
</feature>
<dbReference type="InterPro" id="IPR038670">
    <property type="entry name" value="HslJ-like_sf"/>
</dbReference>
<dbReference type="Pfam" id="PF03724">
    <property type="entry name" value="META"/>
    <property type="match status" value="1"/>
</dbReference>
<sequence>MKQLFILAIAFLVFACAGSKKATDNSSQEMKPSAIDGDWTFAYYEEIKSGDKTEPGEGVEPVLHIETLEDGTLRFAGQVFNNYMGVFTREGKKGLSLNGAMAVTRKMPMNPGEEEKYIKFIEKVSSYRMTSDGMLELIHQDGDHKMVFEK</sequence>
<evidence type="ECO:0000313" key="4">
    <source>
        <dbReference type="Proteomes" id="UP001500298"/>
    </source>
</evidence>
<dbReference type="Gene3D" id="2.40.128.270">
    <property type="match status" value="1"/>
</dbReference>
<dbReference type="EMBL" id="BAABJX010000035">
    <property type="protein sequence ID" value="GAA4837748.1"/>
    <property type="molecule type" value="Genomic_DNA"/>
</dbReference>
<dbReference type="PROSITE" id="PS51257">
    <property type="entry name" value="PROKAR_LIPOPROTEIN"/>
    <property type="match status" value="1"/>
</dbReference>
<gene>
    <name evidence="3" type="ORF">GCM10023331_23640</name>
</gene>
<proteinExistence type="predicted"/>
<keyword evidence="1" id="KW-0732">Signal</keyword>
<accession>A0ABP9DAS0</accession>